<proteinExistence type="predicted"/>
<keyword evidence="5" id="KW-1185">Reference proteome</keyword>
<evidence type="ECO:0000313" key="5">
    <source>
        <dbReference type="Proteomes" id="UP001055125"/>
    </source>
</evidence>
<dbReference type="PANTHER" id="PTHR38593:SF1">
    <property type="entry name" value="BLR2558 PROTEIN"/>
    <property type="match status" value="1"/>
</dbReference>
<dbReference type="InterPro" id="IPR012347">
    <property type="entry name" value="Ferritin-like"/>
</dbReference>
<reference evidence="4" key="1">
    <citation type="journal article" date="2021" name="Front. Microbiol.">
        <title>Comprehensive Comparative Genomics and Phenotyping of Methylobacterium Species.</title>
        <authorList>
            <person name="Alessa O."/>
            <person name="Ogura Y."/>
            <person name="Fujitani Y."/>
            <person name="Takami H."/>
            <person name="Hayashi T."/>
            <person name="Sahin N."/>
            <person name="Tani A."/>
        </authorList>
    </citation>
    <scope>NUCLEOTIDE SEQUENCE</scope>
    <source>
        <strain evidence="4">DSM 19015</strain>
    </source>
</reference>
<feature type="region of interest" description="Disordered" evidence="1">
    <location>
        <begin position="26"/>
        <end position="47"/>
    </location>
</feature>
<protein>
    <recommendedName>
        <fullName evidence="3">DUF4142 domain-containing protein</fullName>
    </recommendedName>
</protein>
<dbReference type="Proteomes" id="UP001055125">
    <property type="component" value="Unassembled WGS sequence"/>
</dbReference>
<evidence type="ECO:0000313" key="4">
    <source>
        <dbReference type="EMBL" id="GJD93953.1"/>
    </source>
</evidence>
<evidence type="ECO:0000256" key="2">
    <source>
        <dbReference type="SAM" id="SignalP"/>
    </source>
</evidence>
<feature type="chain" id="PRO_5047519730" description="DUF4142 domain-containing protein" evidence="2">
    <location>
        <begin position="26"/>
        <end position="200"/>
    </location>
</feature>
<feature type="domain" description="DUF4142" evidence="3">
    <location>
        <begin position="47"/>
        <end position="193"/>
    </location>
</feature>
<accession>A0ABQ4RT60</accession>
<dbReference type="Gene3D" id="1.20.1260.10">
    <property type="match status" value="1"/>
</dbReference>
<gene>
    <name evidence="4" type="ORF">OCOJLMKI_1151</name>
</gene>
<feature type="compositionally biased region" description="Polar residues" evidence="1">
    <location>
        <begin position="26"/>
        <end position="39"/>
    </location>
</feature>
<feature type="signal peptide" evidence="2">
    <location>
        <begin position="1"/>
        <end position="25"/>
    </location>
</feature>
<dbReference type="RefSeq" id="WP_238243150.1">
    <property type="nucleotide sequence ID" value="NZ_BPQP01000017.1"/>
</dbReference>
<dbReference type="PANTHER" id="PTHR38593">
    <property type="entry name" value="BLR2558 PROTEIN"/>
    <property type="match status" value="1"/>
</dbReference>
<organism evidence="4 5">
    <name type="scientific">Methylobacterium iners</name>
    <dbReference type="NCBI Taxonomy" id="418707"/>
    <lineage>
        <taxon>Bacteria</taxon>
        <taxon>Pseudomonadati</taxon>
        <taxon>Pseudomonadota</taxon>
        <taxon>Alphaproteobacteria</taxon>
        <taxon>Hyphomicrobiales</taxon>
        <taxon>Methylobacteriaceae</taxon>
        <taxon>Methylobacterium</taxon>
    </lineage>
</organism>
<dbReference type="InterPro" id="IPR025419">
    <property type="entry name" value="DUF4142"/>
</dbReference>
<keyword evidence="2" id="KW-0732">Signal</keyword>
<reference evidence="4" key="2">
    <citation type="submission" date="2021-08" db="EMBL/GenBank/DDBJ databases">
        <authorList>
            <person name="Tani A."/>
            <person name="Ola A."/>
            <person name="Ogura Y."/>
            <person name="Katsura K."/>
            <person name="Hayashi T."/>
        </authorList>
    </citation>
    <scope>NUCLEOTIDE SEQUENCE</scope>
    <source>
        <strain evidence="4">DSM 19015</strain>
    </source>
</reference>
<evidence type="ECO:0000256" key="1">
    <source>
        <dbReference type="SAM" id="MobiDB-lite"/>
    </source>
</evidence>
<sequence length="200" mass="21520">MDRRRTLAAAIAVIVTPALALPALAQNSPSSVSEKTGNTAAAMGDAEAKHAADTSAAGLMSLETSRIALKKAQNPKVKEFAQLEVAEQETIADVLTSMRDQGTPASGQVKAPSKEISQTNLDAKGKQMVEKLQKAEAGAAFDREYVQGQIQGHQQLLQIQEAYLKSGKDRENLNVTKLMRGQIKEHLAMLQDIEKQLGRS</sequence>
<comment type="caution">
    <text evidence="4">The sequence shown here is derived from an EMBL/GenBank/DDBJ whole genome shotgun (WGS) entry which is preliminary data.</text>
</comment>
<dbReference type="EMBL" id="BPQP01000017">
    <property type="protein sequence ID" value="GJD93953.1"/>
    <property type="molecule type" value="Genomic_DNA"/>
</dbReference>
<evidence type="ECO:0000259" key="3">
    <source>
        <dbReference type="Pfam" id="PF13628"/>
    </source>
</evidence>
<name>A0ABQ4RT60_9HYPH</name>
<dbReference type="Pfam" id="PF13628">
    <property type="entry name" value="DUF4142"/>
    <property type="match status" value="1"/>
</dbReference>